<gene>
    <name evidence="1" type="ordered locus">Bpet4941</name>
</gene>
<keyword evidence="2" id="KW-1185">Reference proteome</keyword>
<evidence type="ECO:0000313" key="1">
    <source>
        <dbReference type="EMBL" id="CAP45293.1"/>
    </source>
</evidence>
<sequence>MPRPWVEILRILFPRNPRRPQLPATPATQGRPASAALRCAQYLCCEDRNAAKTDDGNSGKLSILPRLAKRCKCDVGLGASAPGKPLPRLHLEAPSDALPGFQQCVTIFAE</sequence>
<dbReference type="STRING" id="94624.Bpet4941"/>
<dbReference type="AlphaFoldDB" id="A9IIY3"/>
<reference evidence="1 2" key="1">
    <citation type="journal article" date="2008" name="BMC Genomics">
        <title>The missing link: Bordetella petrii is endowed with both the metabolic versatility of environmental bacteria and virulence traits of pathogenic Bordetellae.</title>
        <authorList>
            <person name="Gross R."/>
            <person name="Guzman C.A."/>
            <person name="Sebaihia M."/>
            <person name="Martins Dos Santos V.A."/>
            <person name="Pieper D.H."/>
            <person name="Koebnik R."/>
            <person name="Lechner M."/>
            <person name="Bartels D."/>
            <person name="Buhrmester J."/>
            <person name="Choudhuri J.V."/>
            <person name="Ebensen T."/>
            <person name="Gaigalat L."/>
            <person name="Herrmann S."/>
            <person name="Khachane A.N."/>
            <person name="Larisch C."/>
            <person name="Link S."/>
            <person name="Linke B."/>
            <person name="Meyer F."/>
            <person name="Mormann S."/>
            <person name="Nakunst D."/>
            <person name="Rueckert C."/>
            <person name="Schneiker-Bekel S."/>
            <person name="Schulze K."/>
            <person name="Vorhoelter F.J."/>
            <person name="Yevsa T."/>
            <person name="Engle J.T."/>
            <person name="Goldman W.E."/>
            <person name="Puehler A."/>
            <person name="Goebel U.B."/>
            <person name="Goesmann A."/>
            <person name="Bloecker H."/>
            <person name="Kaiser O."/>
            <person name="Martinez-Arias R."/>
        </authorList>
    </citation>
    <scope>NUCLEOTIDE SEQUENCE [LARGE SCALE GENOMIC DNA]</scope>
    <source>
        <strain evidence="2">ATCC BAA-461 / DSM 12804 / CCUG 43448 / CIP 107267 / Se-1111R</strain>
    </source>
</reference>
<protein>
    <submittedName>
        <fullName evidence="1">Uncharacterized protein</fullName>
    </submittedName>
</protein>
<dbReference type="EMBL" id="AM902716">
    <property type="protein sequence ID" value="CAP45293.1"/>
    <property type="molecule type" value="Genomic_DNA"/>
</dbReference>
<proteinExistence type="predicted"/>
<dbReference type="Proteomes" id="UP000001225">
    <property type="component" value="Chromosome"/>
</dbReference>
<evidence type="ECO:0000313" key="2">
    <source>
        <dbReference type="Proteomes" id="UP000001225"/>
    </source>
</evidence>
<organism evidence="1 2">
    <name type="scientific">Bordetella petrii (strain ATCC BAA-461 / DSM 12804 / CCUG 43448 / CIP 107267 / Se-1111R)</name>
    <dbReference type="NCBI Taxonomy" id="340100"/>
    <lineage>
        <taxon>Bacteria</taxon>
        <taxon>Pseudomonadati</taxon>
        <taxon>Pseudomonadota</taxon>
        <taxon>Betaproteobacteria</taxon>
        <taxon>Burkholderiales</taxon>
        <taxon>Alcaligenaceae</taxon>
        <taxon>Bordetella</taxon>
    </lineage>
</organism>
<accession>A9IIY3</accession>
<name>A9IIY3_BORPD</name>
<dbReference type="KEGG" id="bpt:Bpet4941"/>